<dbReference type="AlphaFoldDB" id="E1ZEC3"/>
<dbReference type="RefSeq" id="XP_005848108.1">
    <property type="nucleotide sequence ID" value="XM_005848046.1"/>
</dbReference>
<feature type="compositionally biased region" description="Basic and acidic residues" evidence="2">
    <location>
        <begin position="473"/>
        <end position="491"/>
    </location>
</feature>
<keyword evidence="1" id="KW-0863">Zinc-finger</keyword>
<dbReference type="Gene3D" id="3.30.50.10">
    <property type="entry name" value="Erythroid Transcription Factor GATA-1, subunit A"/>
    <property type="match status" value="1"/>
</dbReference>
<dbReference type="GO" id="GO:0043565">
    <property type="term" value="F:sequence-specific DNA binding"/>
    <property type="evidence" value="ECO:0007669"/>
    <property type="project" value="InterPro"/>
</dbReference>
<dbReference type="EMBL" id="GL433843">
    <property type="protein sequence ID" value="EFN56006.1"/>
    <property type="molecule type" value="Genomic_DNA"/>
</dbReference>
<name>E1ZEC3_CHLVA</name>
<proteinExistence type="predicted"/>
<feature type="compositionally biased region" description="Basic and acidic residues" evidence="2">
    <location>
        <begin position="449"/>
        <end position="466"/>
    </location>
</feature>
<dbReference type="GO" id="GO:0006355">
    <property type="term" value="P:regulation of DNA-templated transcription"/>
    <property type="evidence" value="ECO:0007669"/>
    <property type="project" value="InterPro"/>
</dbReference>
<feature type="region of interest" description="Disordered" evidence="2">
    <location>
        <begin position="266"/>
        <end position="500"/>
    </location>
</feature>
<evidence type="ECO:0000259" key="3">
    <source>
        <dbReference type="PROSITE" id="PS50114"/>
    </source>
</evidence>
<keyword evidence="1" id="KW-0862">Zinc</keyword>
<feature type="compositionally biased region" description="Polar residues" evidence="2">
    <location>
        <begin position="435"/>
        <end position="445"/>
    </location>
</feature>
<dbReference type="SUPFAM" id="SSF57716">
    <property type="entry name" value="Glucocorticoid receptor-like (DNA-binding domain)"/>
    <property type="match status" value="1"/>
</dbReference>
<keyword evidence="1" id="KW-0479">Metal-binding</keyword>
<reference evidence="4 5" key="1">
    <citation type="journal article" date="2010" name="Plant Cell">
        <title>The Chlorella variabilis NC64A genome reveals adaptation to photosymbiosis, coevolution with viruses, and cryptic sex.</title>
        <authorList>
            <person name="Blanc G."/>
            <person name="Duncan G."/>
            <person name="Agarkova I."/>
            <person name="Borodovsky M."/>
            <person name="Gurnon J."/>
            <person name="Kuo A."/>
            <person name="Lindquist E."/>
            <person name="Lucas S."/>
            <person name="Pangilinan J."/>
            <person name="Polle J."/>
            <person name="Salamov A."/>
            <person name="Terry A."/>
            <person name="Yamada T."/>
            <person name="Dunigan D.D."/>
            <person name="Grigoriev I.V."/>
            <person name="Claverie J.M."/>
            <person name="Van Etten J.L."/>
        </authorList>
    </citation>
    <scope>NUCLEOTIDE SEQUENCE [LARGE SCALE GENOMIC DNA]</scope>
    <source>
        <strain evidence="4 5">NC64A</strain>
    </source>
</reference>
<feature type="domain" description="GATA-type" evidence="3">
    <location>
        <begin position="6"/>
        <end position="45"/>
    </location>
</feature>
<feature type="compositionally biased region" description="Acidic residues" evidence="2">
    <location>
        <begin position="286"/>
        <end position="300"/>
    </location>
</feature>
<dbReference type="InParanoid" id="E1ZEC3"/>
<protein>
    <recommendedName>
        <fullName evidence="3">GATA-type domain-containing protein</fullName>
    </recommendedName>
</protein>
<evidence type="ECO:0000313" key="4">
    <source>
        <dbReference type="EMBL" id="EFN56006.1"/>
    </source>
</evidence>
<organism evidence="5">
    <name type="scientific">Chlorella variabilis</name>
    <name type="common">Green alga</name>
    <dbReference type="NCBI Taxonomy" id="554065"/>
    <lineage>
        <taxon>Eukaryota</taxon>
        <taxon>Viridiplantae</taxon>
        <taxon>Chlorophyta</taxon>
        <taxon>core chlorophytes</taxon>
        <taxon>Trebouxiophyceae</taxon>
        <taxon>Chlorellales</taxon>
        <taxon>Chlorellaceae</taxon>
        <taxon>Chlorella clade</taxon>
        <taxon>Chlorella</taxon>
    </lineage>
</organism>
<dbReference type="KEGG" id="cvr:CHLNCDRAFT_145401"/>
<dbReference type="GeneID" id="17355405"/>
<evidence type="ECO:0000256" key="2">
    <source>
        <dbReference type="SAM" id="MobiDB-lite"/>
    </source>
</evidence>
<gene>
    <name evidence="4" type="ORF">CHLNCDRAFT_145401</name>
</gene>
<sequence length="580" mass="65670">MQRGPAEAADQCANCGRAGCQSWRRQPTTRERLCTTCGAYSSLHGGAMRPQVYWERQWEARHEAVAEAAVAAGLAAAADVLSPCCHCGVVPDKKRHPSLHPRTQKRICKTCHHYSWRHDGKMRPLHQAGTRRGVWRTPVARRRRQHAALAETDAEAAAVAESGVPWGSNGRARARTILELVQRHSHWQLPAGHIAWQLPAEAAEVAGAWRWQRPPRPLAAEEQEAGGRRRSWQAGDGNTEAQPADWQGPLHGRRWELPQLLHRPAWQSRRRQRARADEEAVSEPQAEGEAEDGQAYEGGDDQGLFMGWEGAESDDGAAGSTGCWQAEGLSEVEVEADEMDAEEEPQEEEEGLEEEEEEEEEQQEEEQQELEVPDSPASPYHPFRGLREQVWRSDWEFGDDGEEAQAAEAAAGASEDEEMAERVPSRGQPGWRQLEAQQQGVQRSMGSLRVEDRRRQQPRREPGLNERRHRQQRERERERARERQGSSERQPRRWAGWGRERGPRISCARPAYYERGLERMCGAWRGCPGKLPLELPLLSLSAAKELNGKLATVRPDNREVWDLLKRQHAPARVLRAVREQ</sequence>
<dbReference type="PROSITE" id="PS50114">
    <property type="entry name" value="GATA_ZN_FINGER_2"/>
    <property type="match status" value="1"/>
</dbReference>
<accession>E1ZEC3</accession>
<feature type="compositionally biased region" description="Acidic residues" evidence="2">
    <location>
        <begin position="330"/>
        <end position="372"/>
    </location>
</feature>
<feature type="compositionally biased region" description="Basic and acidic residues" evidence="2">
    <location>
        <begin position="385"/>
        <end position="395"/>
    </location>
</feature>
<evidence type="ECO:0000313" key="5">
    <source>
        <dbReference type="Proteomes" id="UP000008141"/>
    </source>
</evidence>
<evidence type="ECO:0000256" key="1">
    <source>
        <dbReference type="PROSITE-ProRule" id="PRU00094"/>
    </source>
</evidence>
<dbReference type="InterPro" id="IPR013088">
    <property type="entry name" value="Znf_NHR/GATA"/>
</dbReference>
<feature type="region of interest" description="Disordered" evidence="2">
    <location>
        <begin position="218"/>
        <end position="250"/>
    </location>
</feature>
<keyword evidence="5" id="KW-1185">Reference proteome</keyword>
<dbReference type="Proteomes" id="UP000008141">
    <property type="component" value="Unassembled WGS sequence"/>
</dbReference>
<feature type="compositionally biased region" description="Acidic residues" evidence="2">
    <location>
        <begin position="396"/>
        <end position="405"/>
    </location>
</feature>
<dbReference type="GO" id="GO:0008270">
    <property type="term" value="F:zinc ion binding"/>
    <property type="evidence" value="ECO:0007669"/>
    <property type="project" value="UniProtKB-KW"/>
</dbReference>
<dbReference type="InterPro" id="IPR000679">
    <property type="entry name" value="Znf_GATA"/>
</dbReference>